<sequence length="105" mass="12026">MLDDIHNHWKRAEAVRIKCLGCRLSTWTHVCFHLEDKTGGKSSTGKSTFSSYIVVGPYYDPKQRPVVPLMLWKPLAPIYPSSYQMLLKGKQFDCYTRAARNGVCM</sequence>
<reference evidence="1" key="1">
    <citation type="submission" date="2020-07" db="EMBL/GenBank/DDBJ databases">
        <authorList>
            <person name="Lin J."/>
        </authorList>
    </citation>
    <scope>NUCLEOTIDE SEQUENCE</scope>
</reference>
<dbReference type="EMBL" id="LR862149">
    <property type="protein sequence ID" value="CAD1832135.1"/>
    <property type="molecule type" value="Genomic_DNA"/>
</dbReference>
<organism evidence="1">
    <name type="scientific">Ananas comosus var. bracteatus</name>
    <name type="common">red pineapple</name>
    <dbReference type="NCBI Taxonomy" id="296719"/>
    <lineage>
        <taxon>Eukaryota</taxon>
        <taxon>Viridiplantae</taxon>
        <taxon>Streptophyta</taxon>
        <taxon>Embryophyta</taxon>
        <taxon>Tracheophyta</taxon>
        <taxon>Spermatophyta</taxon>
        <taxon>Magnoliopsida</taxon>
        <taxon>Liliopsida</taxon>
        <taxon>Poales</taxon>
        <taxon>Bromeliaceae</taxon>
        <taxon>Bromelioideae</taxon>
        <taxon>Ananas</taxon>
    </lineage>
</organism>
<evidence type="ECO:0000313" key="1">
    <source>
        <dbReference type="EMBL" id="CAD1832135.1"/>
    </source>
</evidence>
<gene>
    <name evidence="1" type="ORF">CB5_LOCUS15346</name>
</gene>
<dbReference type="SUPFAM" id="SSF75471">
    <property type="entry name" value="YhbY-like"/>
    <property type="match status" value="1"/>
</dbReference>
<proteinExistence type="predicted"/>
<protein>
    <submittedName>
        <fullName evidence="1">Uncharacterized protein</fullName>
    </submittedName>
</protein>
<dbReference type="InterPro" id="IPR044599">
    <property type="entry name" value="CAF1P_plant"/>
</dbReference>
<dbReference type="PANTHER" id="PTHR46247">
    <property type="entry name" value="CRS2-ASSOCIATED FACTOR 1, CHLOROPLASTIC"/>
    <property type="match status" value="1"/>
</dbReference>
<dbReference type="GO" id="GO:0000373">
    <property type="term" value="P:Group II intron splicing"/>
    <property type="evidence" value="ECO:0007669"/>
    <property type="project" value="InterPro"/>
</dbReference>
<name>A0A6V7PMU5_ANACO</name>
<dbReference type="PANTHER" id="PTHR46247:SF4">
    <property type="entry name" value="CRS2-ASSOCIATED FACTOR 2, MITOCHONDRIAL"/>
    <property type="match status" value="1"/>
</dbReference>
<dbReference type="Gene3D" id="3.30.110.60">
    <property type="entry name" value="YhbY-like"/>
    <property type="match status" value="1"/>
</dbReference>
<dbReference type="AlphaFoldDB" id="A0A6V7PMU5"/>
<accession>A0A6V7PMU5</accession>
<dbReference type="InterPro" id="IPR035920">
    <property type="entry name" value="YhbY-like_sf"/>
</dbReference>